<protein>
    <submittedName>
        <fullName evidence="1">Uncharacterized protein</fullName>
    </submittedName>
</protein>
<proteinExistence type="predicted"/>
<reference evidence="1" key="2">
    <citation type="journal article" date="2015" name="Data Brief">
        <title>Shoot transcriptome of the giant reed, Arundo donax.</title>
        <authorList>
            <person name="Barrero R.A."/>
            <person name="Guerrero F.D."/>
            <person name="Moolhuijzen P."/>
            <person name="Goolsby J.A."/>
            <person name="Tidwell J."/>
            <person name="Bellgard S.E."/>
            <person name="Bellgard M.I."/>
        </authorList>
    </citation>
    <scope>NUCLEOTIDE SEQUENCE</scope>
    <source>
        <tissue evidence="1">Shoot tissue taken approximately 20 cm above the soil surface</tissue>
    </source>
</reference>
<dbReference type="EMBL" id="GBRH01280417">
    <property type="protein sequence ID" value="JAD17478.1"/>
    <property type="molecule type" value="Transcribed_RNA"/>
</dbReference>
<organism evidence="1">
    <name type="scientific">Arundo donax</name>
    <name type="common">Giant reed</name>
    <name type="synonym">Donax arundinaceus</name>
    <dbReference type="NCBI Taxonomy" id="35708"/>
    <lineage>
        <taxon>Eukaryota</taxon>
        <taxon>Viridiplantae</taxon>
        <taxon>Streptophyta</taxon>
        <taxon>Embryophyta</taxon>
        <taxon>Tracheophyta</taxon>
        <taxon>Spermatophyta</taxon>
        <taxon>Magnoliopsida</taxon>
        <taxon>Liliopsida</taxon>
        <taxon>Poales</taxon>
        <taxon>Poaceae</taxon>
        <taxon>PACMAD clade</taxon>
        <taxon>Arundinoideae</taxon>
        <taxon>Arundineae</taxon>
        <taxon>Arundo</taxon>
    </lineage>
</organism>
<accession>A0A0A8XXJ4</accession>
<evidence type="ECO:0000313" key="1">
    <source>
        <dbReference type="EMBL" id="JAD17478.1"/>
    </source>
</evidence>
<reference evidence="1" key="1">
    <citation type="submission" date="2014-09" db="EMBL/GenBank/DDBJ databases">
        <authorList>
            <person name="Magalhaes I.L.F."/>
            <person name="Oliveira U."/>
            <person name="Santos F.R."/>
            <person name="Vidigal T.H.D.A."/>
            <person name="Brescovit A.D."/>
            <person name="Santos A.J."/>
        </authorList>
    </citation>
    <scope>NUCLEOTIDE SEQUENCE</scope>
    <source>
        <tissue evidence="1">Shoot tissue taken approximately 20 cm above the soil surface</tissue>
    </source>
</reference>
<name>A0A0A8XXJ4_ARUDO</name>
<dbReference type="AlphaFoldDB" id="A0A0A8XXJ4"/>
<sequence>MNPGEQLDLVLELHHALHGSGLCSLYRHPCSIHQCSLVHLSIAS</sequence>